<dbReference type="AlphaFoldDB" id="A0A3M6UZB3"/>
<keyword evidence="3" id="KW-1185">Reference proteome</keyword>
<name>A0A3M6UZB3_POCDA</name>
<organism evidence="2 3">
    <name type="scientific">Pocillopora damicornis</name>
    <name type="common">Cauliflower coral</name>
    <name type="synonym">Millepora damicornis</name>
    <dbReference type="NCBI Taxonomy" id="46731"/>
    <lineage>
        <taxon>Eukaryota</taxon>
        <taxon>Metazoa</taxon>
        <taxon>Cnidaria</taxon>
        <taxon>Anthozoa</taxon>
        <taxon>Hexacorallia</taxon>
        <taxon>Scleractinia</taxon>
        <taxon>Astrocoeniina</taxon>
        <taxon>Pocilloporidae</taxon>
        <taxon>Pocillopora</taxon>
    </lineage>
</organism>
<feature type="compositionally biased region" description="Basic and acidic residues" evidence="1">
    <location>
        <begin position="35"/>
        <end position="49"/>
    </location>
</feature>
<protein>
    <submittedName>
        <fullName evidence="2">Uncharacterized protein</fullName>
    </submittedName>
</protein>
<dbReference type="Proteomes" id="UP000275408">
    <property type="component" value="Unassembled WGS sequence"/>
</dbReference>
<evidence type="ECO:0000313" key="2">
    <source>
        <dbReference type="EMBL" id="RMX59031.1"/>
    </source>
</evidence>
<evidence type="ECO:0000256" key="1">
    <source>
        <dbReference type="SAM" id="MobiDB-lite"/>
    </source>
</evidence>
<comment type="caution">
    <text evidence="2">The sequence shown here is derived from an EMBL/GenBank/DDBJ whole genome shotgun (WGS) entry which is preliminary data.</text>
</comment>
<dbReference type="EMBL" id="RCHS01000402">
    <property type="protein sequence ID" value="RMX59031.1"/>
    <property type="molecule type" value="Genomic_DNA"/>
</dbReference>
<proteinExistence type="predicted"/>
<gene>
    <name evidence="2" type="ORF">pdam_00022027</name>
</gene>
<accession>A0A3M6UZB3</accession>
<sequence>MKIITSNENAWESLNRIYPGAKASELEVSCSKDVWPGREDPLNTEEKGTKYGTNEQRLSPLLQKGIIEEPQKSIQEDQEIIDDGNEDITIREKITGNQERINALEKERK</sequence>
<evidence type="ECO:0000313" key="3">
    <source>
        <dbReference type="Proteomes" id="UP000275408"/>
    </source>
</evidence>
<reference evidence="2 3" key="1">
    <citation type="journal article" date="2018" name="Sci. Rep.">
        <title>Comparative analysis of the Pocillopora damicornis genome highlights role of immune system in coral evolution.</title>
        <authorList>
            <person name="Cunning R."/>
            <person name="Bay R.A."/>
            <person name="Gillette P."/>
            <person name="Baker A.C."/>
            <person name="Traylor-Knowles N."/>
        </authorList>
    </citation>
    <scope>NUCLEOTIDE SEQUENCE [LARGE SCALE GENOMIC DNA]</scope>
    <source>
        <strain evidence="2">RSMAS</strain>
        <tissue evidence="2">Whole animal</tissue>
    </source>
</reference>
<feature type="region of interest" description="Disordered" evidence="1">
    <location>
        <begin position="33"/>
        <end position="52"/>
    </location>
</feature>